<sequence length="178" mass="19348">MCSNIRARGQARNPSAALNCDLAVWENHGSEFKLLCRCASPLATAGVPAVSPRFQPAFYFAPAEVLVVEETVVEVELVDGGELGDEEVLGSGGENEEEQVDEEEHGPTDHDEGLLREQIDSAPKGQAYFAITRGFRVGVFPGPFERVGPLIEMYNGAHFCGFAGYLDAAAWFFEHVLD</sequence>
<accession>A0ACB8R911</accession>
<gene>
    <name evidence="1" type="ORF">FA95DRAFT_1576924</name>
</gene>
<comment type="caution">
    <text evidence="1">The sequence shown here is derived from an EMBL/GenBank/DDBJ whole genome shotgun (WGS) entry which is preliminary data.</text>
</comment>
<proteinExistence type="predicted"/>
<protein>
    <submittedName>
        <fullName evidence="1">Uncharacterized protein</fullName>
    </submittedName>
</protein>
<reference evidence="1" key="1">
    <citation type="submission" date="2021-02" db="EMBL/GenBank/DDBJ databases">
        <authorList>
            <consortium name="DOE Joint Genome Institute"/>
            <person name="Ahrendt S."/>
            <person name="Looney B.P."/>
            <person name="Miyauchi S."/>
            <person name="Morin E."/>
            <person name="Drula E."/>
            <person name="Courty P.E."/>
            <person name="Chicoki N."/>
            <person name="Fauchery L."/>
            <person name="Kohler A."/>
            <person name="Kuo A."/>
            <person name="Labutti K."/>
            <person name="Pangilinan J."/>
            <person name="Lipzen A."/>
            <person name="Riley R."/>
            <person name="Andreopoulos W."/>
            <person name="He G."/>
            <person name="Johnson J."/>
            <person name="Barry K.W."/>
            <person name="Grigoriev I.V."/>
            <person name="Nagy L."/>
            <person name="Hibbett D."/>
            <person name="Henrissat B."/>
            <person name="Matheny P.B."/>
            <person name="Labbe J."/>
            <person name="Martin F."/>
        </authorList>
    </citation>
    <scope>NUCLEOTIDE SEQUENCE</scope>
    <source>
        <strain evidence="1">FP105234-sp</strain>
    </source>
</reference>
<reference evidence="1" key="2">
    <citation type="journal article" date="2022" name="New Phytol.">
        <title>Evolutionary transition to the ectomycorrhizal habit in the genomes of a hyperdiverse lineage of mushroom-forming fungi.</title>
        <authorList>
            <person name="Looney B."/>
            <person name="Miyauchi S."/>
            <person name="Morin E."/>
            <person name="Drula E."/>
            <person name="Courty P.E."/>
            <person name="Kohler A."/>
            <person name="Kuo A."/>
            <person name="LaButti K."/>
            <person name="Pangilinan J."/>
            <person name="Lipzen A."/>
            <person name="Riley R."/>
            <person name="Andreopoulos W."/>
            <person name="He G."/>
            <person name="Johnson J."/>
            <person name="Nolan M."/>
            <person name="Tritt A."/>
            <person name="Barry K.W."/>
            <person name="Grigoriev I.V."/>
            <person name="Nagy L.G."/>
            <person name="Hibbett D."/>
            <person name="Henrissat B."/>
            <person name="Matheny P.B."/>
            <person name="Labbe J."/>
            <person name="Martin F.M."/>
        </authorList>
    </citation>
    <scope>NUCLEOTIDE SEQUENCE</scope>
    <source>
        <strain evidence="1">FP105234-sp</strain>
    </source>
</reference>
<evidence type="ECO:0000313" key="1">
    <source>
        <dbReference type="EMBL" id="KAI0040498.1"/>
    </source>
</evidence>
<dbReference type="EMBL" id="MU276191">
    <property type="protein sequence ID" value="KAI0040498.1"/>
    <property type="molecule type" value="Genomic_DNA"/>
</dbReference>
<organism evidence="1 2">
    <name type="scientific">Auriscalpium vulgare</name>
    <dbReference type="NCBI Taxonomy" id="40419"/>
    <lineage>
        <taxon>Eukaryota</taxon>
        <taxon>Fungi</taxon>
        <taxon>Dikarya</taxon>
        <taxon>Basidiomycota</taxon>
        <taxon>Agaricomycotina</taxon>
        <taxon>Agaricomycetes</taxon>
        <taxon>Russulales</taxon>
        <taxon>Auriscalpiaceae</taxon>
        <taxon>Auriscalpium</taxon>
    </lineage>
</organism>
<name>A0ACB8R911_9AGAM</name>
<evidence type="ECO:0000313" key="2">
    <source>
        <dbReference type="Proteomes" id="UP000814033"/>
    </source>
</evidence>
<keyword evidence="2" id="KW-1185">Reference proteome</keyword>
<dbReference type="Proteomes" id="UP000814033">
    <property type="component" value="Unassembled WGS sequence"/>
</dbReference>